<dbReference type="InterPro" id="IPR032765">
    <property type="entry name" value="TEX15_dom"/>
</dbReference>
<feature type="domain" description="TASOR pseudo-PARP" evidence="2">
    <location>
        <begin position="83"/>
        <end position="229"/>
    </location>
</feature>
<dbReference type="Pfam" id="PF15326">
    <property type="entry name" value="TEX15"/>
    <property type="match status" value="1"/>
</dbReference>
<feature type="region of interest" description="Disordered" evidence="1">
    <location>
        <begin position="474"/>
        <end position="498"/>
    </location>
</feature>
<keyword evidence="4" id="KW-1185">Reference proteome</keyword>
<organism evidence="4 5">
    <name type="scientific">Petromyzon marinus</name>
    <name type="common">Sea lamprey</name>
    <dbReference type="NCBI Taxonomy" id="7757"/>
    <lineage>
        <taxon>Eukaryota</taxon>
        <taxon>Metazoa</taxon>
        <taxon>Chordata</taxon>
        <taxon>Craniata</taxon>
        <taxon>Vertebrata</taxon>
        <taxon>Cyclostomata</taxon>
        <taxon>Hyperoartia</taxon>
        <taxon>Petromyzontiformes</taxon>
        <taxon>Petromyzontidae</taxon>
        <taxon>Petromyzon</taxon>
    </lineage>
</organism>
<dbReference type="InterPro" id="IPR022188">
    <property type="entry name" value="TASOR_DUF3715"/>
</dbReference>
<evidence type="ECO:0000313" key="5">
    <source>
        <dbReference type="RefSeq" id="XP_032828295.1"/>
    </source>
</evidence>
<dbReference type="GO" id="GO:0007130">
    <property type="term" value="P:synaptonemal complex assembly"/>
    <property type="evidence" value="ECO:0007669"/>
    <property type="project" value="TreeGrafter"/>
</dbReference>
<dbReference type="Gene3D" id="3.90.228.10">
    <property type="match status" value="1"/>
</dbReference>
<evidence type="ECO:0000313" key="4">
    <source>
        <dbReference type="Proteomes" id="UP001318040"/>
    </source>
</evidence>
<dbReference type="Pfam" id="PF12509">
    <property type="entry name" value="DUF3715"/>
    <property type="match status" value="1"/>
</dbReference>
<evidence type="ECO:0000259" key="3">
    <source>
        <dbReference type="Pfam" id="PF15326"/>
    </source>
</evidence>
<dbReference type="PANTHER" id="PTHR22380:SF1">
    <property type="entry name" value="TESTIS-EXPRESSED PROTEIN 15"/>
    <property type="match status" value="1"/>
</dbReference>
<dbReference type="KEGG" id="pmrn:116952776"/>
<feature type="region of interest" description="Disordered" evidence="1">
    <location>
        <begin position="287"/>
        <end position="307"/>
    </location>
</feature>
<feature type="region of interest" description="Disordered" evidence="1">
    <location>
        <begin position="889"/>
        <end position="967"/>
    </location>
</feature>
<dbReference type="InterPro" id="IPR026616">
    <property type="entry name" value="TEX15"/>
</dbReference>
<dbReference type="GO" id="GO:0010569">
    <property type="term" value="P:regulation of double-strand break repair via homologous recombination"/>
    <property type="evidence" value="ECO:0007669"/>
    <property type="project" value="InterPro"/>
</dbReference>
<dbReference type="GeneID" id="116952776"/>
<dbReference type="SUPFAM" id="SSF56399">
    <property type="entry name" value="ADP-ribosylation"/>
    <property type="match status" value="1"/>
</dbReference>
<feature type="compositionally biased region" description="Low complexity" evidence="1">
    <location>
        <begin position="474"/>
        <end position="497"/>
    </location>
</feature>
<dbReference type="RefSeq" id="XP_032828295.1">
    <property type="nucleotide sequence ID" value="XM_032972404.1"/>
</dbReference>
<reference evidence="5" key="1">
    <citation type="submission" date="2025-08" db="UniProtKB">
        <authorList>
            <consortium name="RefSeq"/>
        </authorList>
    </citation>
    <scope>IDENTIFICATION</scope>
    <source>
        <tissue evidence="5">Sperm</tissue>
    </source>
</reference>
<name>A0AAJ7U227_PETMA</name>
<feature type="compositionally biased region" description="Polar residues" evidence="1">
    <location>
        <begin position="889"/>
        <end position="898"/>
    </location>
</feature>
<evidence type="ECO:0000259" key="2">
    <source>
        <dbReference type="Pfam" id="PF12509"/>
    </source>
</evidence>
<feature type="compositionally biased region" description="Polar residues" evidence="1">
    <location>
        <begin position="940"/>
        <end position="954"/>
    </location>
</feature>
<dbReference type="PANTHER" id="PTHR22380">
    <property type="entry name" value="TESTIS-EXPRESSED PROTEIN 15"/>
    <property type="match status" value="1"/>
</dbReference>
<sequence>MEKKSALGLASKNMIPIPKRKMASKEPHLEECKIGGREEIEIKAYLSQCLLDPNDNLKMCEFTKICLIYNPSLLQSFSEKRREMKSLGRRGQELEVGFGFLVVKHSATVESIYRQGLCVNHCDIKALGDPSQGVYLTRHIDICLKVCIQRGLLRGTIVIFKVLYGRVKSLIPRTQHDKPLEPSCNYDCHIPQKVPKINEPLNLQVCSLVYLYEYDSIMLPVKRPRQCLPYAVINMHQTFTGAKATPRASLTSSWSLPTVLDYTKGLTVATRIGKSMHAIVVYSSARGNGEPRAQNGEGIDVSRDPRQRQRAAVCQISVDTESPPQAGTNPERRCLNTQIQAALNSAESAVTDLLQASSSARVTFSSMSDHRASEPGFSRNDGALDENHANGETIVPRSLNKYGSFEIPQSETFLGQDLQMLNEPASANNMNVKHSQQSTASQFNNQSRGGSNCMDYCADYLKVHNDSSGLSDISLNNNSLSQHTESPLSQPSSPPELDLMYQVPSIEHDSWEDSAPSNDDQCTSINVHYPNTVANICKSDIQLGFWPKKEYVFNLSNVLLNANATEGPLELNQMMDSCEKLLSLFVGDLQESLGEPLRNVFMSAPLLQRFGLRETCPSVLLEGSALETYVELQMLLETTHYIQNRLNFLKGLPRFRTLLWYETSLGMESLEYTFAGTLVNCHELSNLKKEIYAARARLSRCTANHYLLLKCNAESLEYEHLETRRLKSSILPHPPQSGMVNLGNSVGELEAQRKCIQHLLGKLFFAPATDRNVEKIEHLNLIISTIKRKQQWLKSNQYTALDPKQISKFGMDHLEWNAAKMLVCQELKAKEPFDKKDSQEIFSEVKERLRKMTANDVVPDVRAAVEDAKDWHKFLQSFSFPRTISISIQTPRSDNGSGHCSVVAVPGSEGNTAPKSLPSAEAHGSDSGNNMEQVAAAALTSRQHTQSTKHSNGSSRHREEYPADLPTKRTRFSFDSDIHGVGLHASSSDVALLEEQPCVKTRNVENATGETHAQLQLFECPTLVIQTGDANLQILRQEGEQDEKYEDKMPGNSIHTTVDQAEVKFAPADPGWDGEDCSTQIQELQSNPQPNSTESCAESVFEVWDTPEWFPARCRQTMKN</sequence>
<gene>
    <name evidence="5" type="primary">TEX15</name>
</gene>
<dbReference type="Proteomes" id="UP001318040">
    <property type="component" value="Chromosome 3"/>
</dbReference>
<protein>
    <submittedName>
        <fullName evidence="5">Testis-expressed protein 15</fullName>
    </submittedName>
</protein>
<dbReference type="AlphaFoldDB" id="A0AAJ7U227"/>
<proteinExistence type="predicted"/>
<dbReference type="GO" id="GO:0005634">
    <property type="term" value="C:nucleus"/>
    <property type="evidence" value="ECO:0007669"/>
    <property type="project" value="TreeGrafter"/>
</dbReference>
<evidence type="ECO:0000256" key="1">
    <source>
        <dbReference type="SAM" id="MobiDB-lite"/>
    </source>
</evidence>
<dbReference type="GO" id="GO:0007140">
    <property type="term" value="P:male meiotic nuclear division"/>
    <property type="evidence" value="ECO:0007669"/>
    <property type="project" value="InterPro"/>
</dbReference>
<feature type="domain" description="Testis expressed sequence 15" evidence="3">
    <location>
        <begin position="550"/>
        <end position="670"/>
    </location>
</feature>
<accession>A0AAJ7U227</accession>